<reference evidence="4" key="1">
    <citation type="submission" date="2014-03" db="EMBL/GenBank/DDBJ databases">
        <authorList>
            <person name="Urmite Genomes U."/>
        </authorList>
    </citation>
    <scope>NUCLEOTIDE SEQUENCE [LARGE SCALE GENOMIC DNA]</scope>
    <source>
        <strain evidence="4">HD-03</strain>
    </source>
</reference>
<dbReference type="GO" id="GO:0008967">
    <property type="term" value="F:phosphoglycolate phosphatase activity"/>
    <property type="evidence" value="ECO:0007669"/>
    <property type="project" value="TreeGrafter"/>
</dbReference>
<organism evidence="3 4">
    <name type="scientific">Halobacillus karajensis</name>
    <dbReference type="NCBI Taxonomy" id="195088"/>
    <lineage>
        <taxon>Bacteria</taxon>
        <taxon>Bacillati</taxon>
        <taxon>Bacillota</taxon>
        <taxon>Bacilli</taxon>
        <taxon>Bacillales</taxon>
        <taxon>Bacillaceae</taxon>
        <taxon>Halobacillus</taxon>
    </lineage>
</organism>
<name>A0A024P8Z0_9BACI</name>
<dbReference type="InterPro" id="IPR023214">
    <property type="entry name" value="HAD_sf"/>
</dbReference>
<dbReference type="GO" id="GO:0006281">
    <property type="term" value="P:DNA repair"/>
    <property type="evidence" value="ECO:0007669"/>
    <property type="project" value="TreeGrafter"/>
</dbReference>
<evidence type="ECO:0000313" key="3">
    <source>
        <dbReference type="EMBL" id="CDQ24887.1"/>
    </source>
</evidence>
<accession>A0A024P8Z0</accession>
<dbReference type="SFLD" id="SFLDS00003">
    <property type="entry name" value="Haloacid_Dehalogenase"/>
    <property type="match status" value="1"/>
</dbReference>
<dbReference type="InterPro" id="IPR050155">
    <property type="entry name" value="HAD-like_hydrolase_sf"/>
</dbReference>
<dbReference type="Gene3D" id="3.40.50.1000">
    <property type="entry name" value="HAD superfamily/HAD-like"/>
    <property type="match status" value="1"/>
</dbReference>
<keyword evidence="2" id="KW-0460">Magnesium</keyword>
<dbReference type="EMBL" id="CCDI010000004">
    <property type="protein sequence ID" value="CDQ24887.1"/>
    <property type="molecule type" value="Genomic_DNA"/>
</dbReference>
<proteinExistence type="predicted"/>
<protein>
    <submittedName>
        <fullName evidence="3">Phosphoglycolate phosphatase</fullName>
    </submittedName>
</protein>
<dbReference type="InterPro" id="IPR036412">
    <property type="entry name" value="HAD-like_sf"/>
</dbReference>
<dbReference type="AlphaFoldDB" id="A0A024P8Z0"/>
<evidence type="ECO:0000256" key="2">
    <source>
        <dbReference type="ARBA" id="ARBA00022842"/>
    </source>
</evidence>
<keyword evidence="1" id="KW-0378">Hydrolase</keyword>
<sequence length="277" mass="31926">MVHVIEQAKCLIFDLDGTLYEDVAHFQLYADLLQQQVNQKHQNDFEYDYKNILKGEHPLKVGTVYDMKSDTIIAVDPFTNKVKTVTSWEGEDWLQERVEMVYPDYIQYGFERMIAIGDGWWLPFAVAMHYGVGMEEARECYDQTKEYMTTEAFEMSKTKGLKAALEQWRKEKLLILLTNSESQDVENILDRIGLTNLFHHTIPSAYKPQKTALHYESILKRHQLEPSQIVSIGDNILNEIAPALRKGMKAVLVQPTGEVELKHPDRQVVTTLADVCS</sequence>
<evidence type="ECO:0000256" key="1">
    <source>
        <dbReference type="ARBA" id="ARBA00022801"/>
    </source>
</evidence>
<dbReference type="SFLD" id="SFLDG01129">
    <property type="entry name" value="C1.5:_HAD__Beta-PGM__Phosphata"/>
    <property type="match status" value="1"/>
</dbReference>
<dbReference type="PANTHER" id="PTHR43434">
    <property type="entry name" value="PHOSPHOGLYCOLATE PHOSPHATASE"/>
    <property type="match status" value="1"/>
</dbReference>
<gene>
    <name evidence="3" type="ORF">BN983_03186</name>
</gene>
<keyword evidence="4" id="KW-1185">Reference proteome</keyword>
<dbReference type="Proteomes" id="UP000028868">
    <property type="component" value="Unassembled WGS sequence"/>
</dbReference>
<dbReference type="Pfam" id="PF00702">
    <property type="entry name" value="Hydrolase"/>
    <property type="match status" value="1"/>
</dbReference>
<evidence type="ECO:0000313" key="4">
    <source>
        <dbReference type="Proteomes" id="UP000028868"/>
    </source>
</evidence>
<dbReference type="SUPFAM" id="SSF56784">
    <property type="entry name" value="HAD-like"/>
    <property type="match status" value="1"/>
</dbReference>
<comment type="caution">
    <text evidence="3">The sequence shown here is derived from an EMBL/GenBank/DDBJ whole genome shotgun (WGS) entry which is preliminary data.</text>
</comment>
<dbReference type="PANTHER" id="PTHR43434:SF1">
    <property type="entry name" value="PHOSPHOGLYCOLATE PHOSPHATASE"/>
    <property type="match status" value="1"/>
</dbReference>
<reference evidence="3 4" key="2">
    <citation type="submission" date="2014-05" db="EMBL/GenBank/DDBJ databases">
        <title>Draft genome sequence of Halobacillus karajensis HK-03.</title>
        <authorList>
            <person name="Khelaifia S."/>
            <person name="Croce O."/>
            <person name="Lagier J.C."/>
            <person name="Raoult D."/>
        </authorList>
    </citation>
    <scope>NUCLEOTIDE SEQUENCE [LARGE SCALE GENOMIC DNA]</scope>
    <source>
        <strain evidence="3 4">HD-03</strain>
    </source>
</reference>